<sequence length="290" mass="31727">MLSKPRIALIIGILCISIFPVIVKMSLTPSLISAFYRMAIALVFVLPYALLTKQFKVYNKNTMLLIVLSGVFFGSDIAVWNQAIQGSTATQATLLTNLAPVWVGVGSYFFLTNKPSLNFWIGTVVALVGMVVLVGADVFMSLSFDLPFGLGVLSGILYACYILVSKRILEEVAVVPFMTYSLLVSSVFLGVINWLGGSSFTGFSTAGWATLFVQGIVCQLLAWLLLSYATKYMRATRVSLSLLSQALLAALLAWGILDEEVTRQMVLGGFIILCGIAITFVERPLWYKRK</sequence>
<feature type="transmembrane region" description="Helical" evidence="1">
    <location>
        <begin position="7"/>
        <end position="27"/>
    </location>
</feature>
<keyword evidence="1" id="KW-0812">Transmembrane</keyword>
<evidence type="ECO:0000259" key="2">
    <source>
        <dbReference type="Pfam" id="PF00892"/>
    </source>
</evidence>
<feature type="transmembrane region" description="Helical" evidence="1">
    <location>
        <begin position="63"/>
        <end position="80"/>
    </location>
</feature>
<accession>A0A7K1GL16</accession>
<evidence type="ECO:0000256" key="1">
    <source>
        <dbReference type="SAM" id="Phobius"/>
    </source>
</evidence>
<dbReference type="PANTHER" id="PTHR22911:SF76">
    <property type="entry name" value="EAMA DOMAIN-CONTAINING PROTEIN"/>
    <property type="match status" value="1"/>
</dbReference>
<reference evidence="3 4" key="1">
    <citation type="journal article" date="2006" name="Int. J. Syst. Evol. Microbiol.">
        <title>Myroides pelagicus sp. nov., isolated from seawater in Thailand.</title>
        <authorList>
            <person name="Yoon J."/>
            <person name="Maneerat S."/>
            <person name="Kawai F."/>
            <person name="Yokota A."/>
        </authorList>
    </citation>
    <scope>NUCLEOTIDE SEQUENCE [LARGE SCALE GENOMIC DNA]</scope>
    <source>
        <strain evidence="3 4">SM1T</strain>
    </source>
</reference>
<dbReference type="RefSeq" id="WP_155035540.1">
    <property type="nucleotide sequence ID" value="NZ_JAYMMG010000001.1"/>
</dbReference>
<comment type="caution">
    <text evidence="3">The sequence shown here is derived from an EMBL/GenBank/DDBJ whole genome shotgun (WGS) entry which is preliminary data.</text>
</comment>
<keyword evidence="1" id="KW-1133">Transmembrane helix</keyword>
<feature type="transmembrane region" description="Helical" evidence="1">
    <location>
        <begin position="33"/>
        <end position="51"/>
    </location>
</feature>
<protein>
    <submittedName>
        <fullName evidence="3">EamA family transporter</fullName>
    </submittedName>
</protein>
<feature type="domain" description="EamA" evidence="2">
    <location>
        <begin position="7"/>
        <end position="134"/>
    </location>
</feature>
<dbReference type="InterPro" id="IPR000620">
    <property type="entry name" value="EamA_dom"/>
</dbReference>
<feature type="transmembrane region" description="Helical" evidence="1">
    <location>
        <begin position="146"/>
        <end position="165"/>
    </location>
</feature>
<dbReference type="SUPFAM" id="SSF103481">
    <property type="entry name" value="Multidrug resistance efflux transporter EmrE"/>
    <property type="match status" value="2"/>
</dbReference>
<dbReference type="OrthoDB" id="1523209at2"/>
<dbReference type="EMBL" id="WMJY01000010">
    <property type="protein sequence ID" value="MTH29541.1"/>
    <property type="molecule type" value="Genomic_DNA"/>
</dbReference>
<evidence type="ECO:0000313" key="3">
    <source>
        <dbReference type="EMBL" id="MTH29541.1"/>
    </source>
</evidence>
<feature type="transmembrane region" description="Helical" evidence="1">
    <location>
        <begin position="92"/>
        <end position="111"/>
    </location>
</feature>
<organism evidence="3 4">
    <name type="scientific">Myroides pelagicus</name>
    <dbReference type="NCBI Taxonomy" id="270914"/>
    <lineage>
        <taxon>Bacteria</taxon>
        <taxon>Pseudomonadati</taxon>
        <taxon>Bacteroidota</taxon>
        <taxon>Flavobacteriia</taxon>
        <taxon>Flavobacteriales</taxon>
        <taxon>Flavobacteriaceae</taxon>
        <taxon>Myroides</taxon>
    </lineage>
</organism>
<feature type="domain" description="EamA" evidence="2">
    <location>
        <begin position="150"/>
        <end position="280"/>
    </location>
</feature>
<feature type="transmembrane region" description="Helical" evidence="1">
    <location>
        <begin position="177"/>
        <end position="196"/>
    </location>
</feature>
<name>A0A7K1GL16_9FLAO</name>
<dbReference type="Proteomes" id="UP000488936">
    <property type="component" value="Unassembled WGS sequence"/>
</dbReference>
<feature type="transmembrane region" description="Helical" evidence="1">
    <location>
        <begin position="238"/>
        <end position="257"/>
    </location>
</feature>
<dbReference type="InterPro" id="IPR037185">
    <property type="entry name" value="EmrE-like"/>
</dbReference>
<dbReference type="AlphaFoldDB" id="A0A7K1GL16"/>
<dbReference type="PANTHER" id="PTHR22911">
    <property type="entry name" value="ACYL-MALONYL CONDENSING ENZYME-RELATED"/>
    <property type="match status" value="1"/>
</dbReference>
<dbReference type="Pfam" id="PF00892">
    <property type="entry name" value="EamA"/>
    <property type="match status" value="2"/>
</dbReference>
<gene>
    <name evidence="3" type="ORF">GJV77_06340</name>
</gene>
<evidence type="ECO:0000313" key="4">
    <source>
        <dbReference type="Proteomes" id="UP000488936"/>
    </source>
</evidence>
<feature type="transmembrane region" description="Helical" evidence="1">
    <location>
        <begin position="263"/>
        <end position="281"/>
    </location>
</feature>
<feature type="transmembrane region" description="Helical" evidence="1">
    <location>
        <begin position="118"/>
        <end position="140"/>
    </location>
</feature>
<keyword evidence="4" id="KW-1185">Reference proteome</keyword>
<proteinExistence type="predicted"/>
<feature type="transmembrane region" description="Helical" evidence="1">
    <location>
        <begin position="208"/>
        <end position="226"/>
    </location>
</feature>
<keyword evidence="1" id="KW-0472">Membrane</keyword>
<dbReference type="GO" id="GO:0016020">
    <property type="term" value="C:membrane"/>
    <property type="evidence" value="ECO:0007669"/>
    <property type="project" value="InterPro"/>
</dbReference>